<protein>
    <recommendedName>
        <fullName evidence="3">Fe-only nitrogenase accessory protein AnfO</fullName>
    </recommendedName>
</protein>
<dbReference type="eggNOG" id="ENOG50308XE">
    <property type="taxonomic scope" value="Bacteria"/>
</dbReference>
<dbReference type="OrthoDB" id="200286at2"/>
<sequence>MIRKIAALTCSGVLSSLEECTEVLLFEDEGGSWGIIGRLPFRLEGSKSNEIRDSVRSLVLKLDCRVIAARTISGIPYHILDAAGFSIFEAENLSDRLLDDILLDISISKGLVQSEETPTGPIPIDEEGRWFLDLISLQERYPEISSKKALRPFLQNQTFLELKLLCTHLPPWLDAEMHARHLGCAIETDPDGRLMVSISHALCKE</sequence>
<evidence type="ECO:0000313" key="2">
    <source>
        <dbReference type="Proteomes" id="UP000017747"/>
    </source>
</evidence>
<gene>
    <name evidence="1" type="ORF">T472_0211500</name>
</gene>
<dbReference type="RefSeq" id="WP_023388903.1">
    <property type="nucleotide sequence ID" value="NZ_AXUN02000180.1"/>
</dbReference>
<dbReference type="Proteomes" id="UP000017747">
    <property type="component" value="Unassembled WGS sequence"/>
</dbReference>
<proteinExistence type="predicted"/>
<dbReference type="EMBL" id="AXUN02000180">
    <property type="protein sequence ID" value="ETA80523.1"/>
    <property type="molecule type" value="Genomic_DNA"/>
</dbReference>
<name>V7I3S4_9CLOT</name>
<dbReference type="STRING" id="994573.T472_0211500"/>
<comment type="caution">
    <text evidence="1">The sequence shown here is derived from an EMBL/GenBank/DDBJ whole genome shotgun (WGS) entry which is preliminary data.</text>
</comment>
<organism evidence="1 2">
    <name type="scientific">Youngiibacter fragilis 232.1</name>
    <dbReference type="NCBI Taxonomy" id="994573"/>
    <lineage>
        <taxon>Bacteria</taxon>
        <taxon>Bacillati</taxon>
        <taxon>Bacillota</taxon>
        <taxon>Clostridia</taxon>
        <taxon>Eubacteriales</taxon>
        <taxon>Clostridiaceae</taxon>
        <taxon>Youngiibacter</taxon>
    </lineage>
</organism>
<reference evidence="1 2" key="1">
    <citation type="journal article" date="2014" name="Genome Announc.">
        <title>Genome Sequence of Youngiibacter fragilis, the Type Strain of the Genus Youngiibacter.</title>
        <authorList>
            <person name="Wawrik C.B."/>
            <person name="Callaghan A.V."/>
            <person name="Stamps B.W."/>
            <person name="Wawrik B."/>
        </authorList>
    </citation>
    <scope>NUCLEOTIDE SEQUENCE [LARGE SCALE GENOMIC DNA]</scope>
    <source>
        <strain evidence="1 2">232.1</strain>
    </source>
</reference>
<dbReference type="InterPro" id="IPR014287">
    <property type="entry name" value="Nase_Fe-Fe_AnfO"/>
</dbReference>
<dbReference type="AlphaFoldDB" id="V7I3S4"/>
<dbReference type="Pfam" id="PF09582">
    <property type="entry name" value="AnfO_nitrog"/>
    <property type="match status" value="1"/>
</dbReference>
<evidence type="ECO:0008006" key="3">
    <source>
        <dbReference type="Google" id="ProtNLM"/>
    </source>
</evidence>
<evidence type="ECO:0000313" key="1">
    <source>
        <dbReference type="EMBL" id="ETA80523.1"/>
    </source>
</evidence>
<accession>V7I3S4</accession>
<keyword evidence="2" id="KW-1185">Reference proteome</keyword>